<keyword evidence="1" id="KW-0732">Signal</keyword>
<proteinExistence type="predicted"/>
<reference evidence="3" key="1">
    <citation type="submission" date="2016-11" db="EMBL/GenBank/DDBJ databases">
        <authorList>
            <person name="Varghese N."/>
            <person name="Submissions S."/>
        </authorList>
    </citation>
    <scope>NUCLEOTIDE SEQUENCE [LARGE SCALE GENOMIC DNA]</scope>
    <source>
        <strain evidence="3">CGMCC 1.10835</strain>
    </source>
</reference>
<dbReference type="PANTHER" id="PTHR42941:SF1">
    <property type="entry name" value="SLL1037 PROTEIN"/>
    <property type="match status" value="1"/>
</dbReference>
<dbReference type="Pfam" id="PF16868">
    <property type="entry name" value="NMT1_3"/>
    <property type="match status" value="1"/>
</dbReference>
<feature type="signal peptide" evidence="1">
    <location>
        <begin position="1"/>
        <end position="27"/>
    </location>
</feature>
<feature type="chain" id="PRO_5012093424" description="TRAP transporter solute receptor, TAXI family" evidence="1">
    <location>
        <begin position="28"/>
        <end position="335"/>
    </location>
</feature>
<dbReference type="Gene3D" id="3.40.190.10">
    <property type="entry name" value="Periplasmic binding protein-like II"/>
    <property type="match status" value="2"/>
</dbReference>
<evidence type="ECO:0000313" key="2">
    <source>
        <dbReference type="EMBL" id="SHK41517.1"/>
    </source>
</evidence>
<protein>
    <recommendedName>
        <fullName evidence="4">TRAP transporter solute receptor, TAXI family</fullName>
    </recommendedName>
</protein>
<dbReference type="NCBIfam" id="TIGR02122">
    <property type="entry name" value="TRAP_TAXI"/>
    <property type="match status" value="1"/>
</dbReference>
<dbReference type="RefSeq" id="WP_072796912.1">
    <property type="nucleotide sequence ID" value="NZ_FRAQ01000001.1"/>
</dbReference>
<accession>A0A1M6SAG6</accession>
<dbReference type="OrthoDB" id="9780180at2"/>
<evidence type="ECO:0000256" key="1">
    <source>
        <dbReference type="SAM" id="SignalP"/>
    </source>
</evidence>
<evidence type="ECO:0008006" key="4">
    <source>
        <dbReference type="Google" id="ProtNLM"/>
    </source>
</evidence>
<dbReference type="InterPro" id="IPR011852">
    <property type="entry name" value="TRAP_TAXI"/>
</dbReference>
<dbReference type="AlphaFoldDB" id="A0A1M6SAG6"/>
<sequence length="335" mass="35767">MTNNRFLKSTVGVLSAAILSISSGVQAEGNYMMGTATTGGTYYPVGVAISTLIKVKLEPKTNISVSAISSAGSGENLKLMDEDQIQFGILQGLYGAYAWNGTGPVPKAYKNFRSVSMLWQNVEHFVVSEELAETGTIADMSNLYGESFSIGARNSGTEGSGRFILGKVGIDLDKIDLAYMGYGPSADALQNGNIDGMNIPAGVPASAVTRAYANMGGDITTLNFTAEQLAQVNSDFELWTLYTIPAGTYPNQDKAIETIAQPNILAVRADVSEEDVYQITKTIYANLPFLNNIHPATKAMALDKAIAGLPMPLHPGAVRFYKEQGLTIPDRLIAK</sequence>
<dbReference type="CDD" id="cd13520">
    <property type="entry name" value="PBP2_TAXI_TRAP"/>
    <property type="match status" value="1"/>
</dbReference>
<dbReference type="SUPFAM" id="SSF53850">
    <property type="entry name" value="Periplasmic binding protein-like II"/>
    <property type="match status" value="1"/>
</dbReference>
<organism evidence="2 3">
    <name type="scientific">Marinobacter antarcticus</name>
    <dbReference type="NCBI Taxonomy" id="564117"/>
    <lineage>
        <taxon>Bacteria</taxon>
        <taxon>Pseudomonadati</taxon>
        <taxon>Pseudomonadota</taxon>
        <taxon>Gammaproteobacteria</taxon>
        <taxon>Pseudomonadales</taxon>
        <taxon>Marinobacteraceae</taxon>
        <taxon>Marinobacter</taxon>
    </lineage>
</organism>
<dbReference type="Proteomes" id="UP000184497">
    <property type="component" value="Unassembled WGS sequence"/>
</dbReference>
<dbReference type="EMBL" id="FRAQ01000001">
    <property type="protein sequence ID" value="SHK41517.1"/>
    <property type="molecule type" value="Genomic_DNA"/>
</dbReference>
<gene>
    <name evidence="2" type="ORF">SAMN05216369_1930</name>
</gene>
<dbReference type="PANTHER" id="PTHR42941">
    <property type="entry name" value="SLL1037 PROTEIN"/>
    <property type="match status" value="1"/>
</dbReference>
<dbReference type="STRING" id="564117.SAMN05216369_1930"/>
<evidence type="ECO:0000313" key="3">
    <source>
        <dbReference type="Proteomes" id="UP000184497"/>
    </source>
</evidence>
<keyword evidence="3" id="KW-1185">Reference proteome</keyword>
<name>A0A1M6SAG6_9GAMM</name>